<organism evidence="1 2">
    <name type="scientific">Rousettus aegyptiacus</name>
    <name type="common">Egyptian fruit bat</name>
    <name type="synonym">Pteropus aegyptiacus</name>
    <dbReference type="NCBI Taxonomy" id="9407"/>
    <lineage>
        <taxon>Eukaryota</taxon>
        <taxon>Metazoa</taxon>
        <taxon>Chordata</taxon>
        <taxon>Craniata</taxon>
        <taxon>Vertebrata</taxon>
        <taxon>Euteleostomi</taxon>
        <taxon>Mammalia</taxon>
        <taxon>Eutheria</taxon>
        <taxon>Laurasiatheria</taxon>
        <taxon>Chiroptera</taxon>
        <taxon>Yinpterochiroptera</taxon>
        <taxon>Pteropodoidea</taxon>
        <taxon>Pteropodidae</taxon>
        <taxon>Rousettinae</taxon>
        <taxon>Rousettus</taxon>
    </lineage>
</organism>
<name>A0A7J8DXN4_ROUAE</name>
<dbReference type="AlphaFoldDB" id="A0A7J8DXN4"/>
<keyword evidence="2" id="KW-1185">Reference proteome</keyword>
<comment type="caution">
    <text evidence="1">The sequence shown here is derived from an EMBL/GenBank/DDBJ whole genome shotgun (WGS) entry which is preliminary data.</text>
</comment>
<reference evidence="1 2" key="1">
    <citation type="journal article" date="2020" name="Nature">
        <title>Six reference-quality genomes reveal evolution of bat adaptations.</title>
        <authorList>
            <person name="Jebb D."/>
            <person name="Huang Z."/>
            <person name="Pippel M."/>
            <person name="Hughes G.M."/>
            <person name="Lavrichenko K."/>
            <person name="Devanna P."/>
            <person name="Winkler S."/>
            <person name="Jermiin L.S."/>
            <person name="Skirmuntt E.C."/>
            <person name="Katzourakis A."/>
            <person name="Burkitt-Gray L."/>
            <person name="Ray D.A."/>
            <person name="Sullivan K.A.M."/>
            <person name="Roscito J.G."/>
            <person name="Kirilenko B.M."/>
            <person name="Davalos L.M."/>
            <person name="Corthals A.P."/>
            <person name="Power M.L."/>
            <person name="Jones G."/>
            <person name="Ransome R.D."/>
            <person name="Dechmann D.K.N."/>
            <person name="Locatelli A.G."/>
            <person name="Puechmaille S.J."/>
            <person name="Fedrigo O."/>
            <person name="Jarvis E.D."/>
            <person name="Hiller M."/>
            <person name="Vernes S.C."/>
            <person name="Myers E.W."/>
            <person name="Teeling E.C."/>
        </authorList>
    </citation>
    <scope>NUCLEOTIDE SEQUENCE [LARGE SCALE GENOMIC DNA]</scope>
    <source>
        <strain evidence="1">MRouAeg1</strain>
        <tissue evidence="1">Muscle</tissue>
    </source>
</reference>
<proteinExistence type="predicted"/>
<dbReference type="EMBL" id="JACASE010000011">
    <property type="protein sequence ID" value="KAF6427880.1"/>
    <property type="molecule type" value="Genomic_DNA"/>
</dbReference>
<evidence type="ECO:0000313" key="2">
    <source>
        <dbReference type="Proteomes" id="UP000593571"/>
    </source>
</evidence>
<gene>
    <name evidence="1" type="ORF">HJG63_008364</name>
</gene>
<accession>A0A7J8DXN4</accession>
<sequence>MIYTDSVTVLPNNSKLNNSVCFSISCGFTGGRDPSTELSIAIISQTEVLRTRPHFKLRLRKKGEKGPLNSYWSTVRVLLIHRALQSPRSQRASKSRTKISKERCLQSVFMGNLYYLYTTLCS</sequence>
<evidence type="ECO:0000313" key="1">
    <source>
        <dbReference type="EMBL" id="KAF6427880.1"/>
    </source>
</evidence>
<dbReference type="Proteomes" id="UP000593571">
    <property type="component" value="Unassembled WGS sequence"/>
</dbReference>
<protein>
    <submittedName>
        <fullName evidence="1">Uncharacterized protein</fullName>
    </submittedName>
</protein>